<organism evidence="1 2">
    <name type="scientific">Engystomops pustulosus</name>
    <name type="common">Tungara frog</name>
    <name type="synonym">Physalaemus pustulosus</name>
    <dbReference type="NCBI Taxonomy" id="76066"/>
    <lineage>
        <taxon>Eukaryota</taxon>
        <taxon>Metazoa</taxon>
        <taxon>Chordata</taxon>
        <taxon>Craniata</taxon>
        <taxon>Vertebrata</taxon>
        <taxon>Euteleostomi</taxon>
        <taxon>Amphibia</taxon>
        <taxon>Batrachia</taxon>
        <taxon>Anura</taxon>
        <taxon>Neobatrachia</taxon>
        <taxon>Hyloidea</taxon>
        <taxon>Leptodactylidae</taxon>
        <taxon>Leiuperinae</taxon>
        <taxon>Engystomops</taxon>
    </lineage>
</organism>
<protein>
    <submittedName>
        <fullName evidence="1">Uncharacterized protein</fullName>
    </submittedName>
</protein>
<evidence type="ECO:0000313" key="1">
    <source>
        <dbReference type="EMBL" id="KAG8544583.1"/>
    </source>
</evidence>
<dbReference type="Proteomes" id="UP000824782">
    <property type="component" value="Unassembled WGS sequence"/>
</dbReference>
<sequence>MMTVVVSHGTILLDNPRHFFINNPICAKPLFLPTVLSDPRDTEDASGLSCSAALTHLELYPGREDVATIRR</sequence>
<dbReference type="EMBL" id="WNYA01002151">
    <property type="protein sequence ID" value="KAG8544583.1"/>
    <property type="molecule type" value="Genomic_DNA"/>
</dbReference>
<keyword evidence="2" id="KW-1185">Reference proteome</keyword>
<reference evidence="1" key="1">
    <citation type="thesis" date="2020" institute="ProQuest LLC" country="789 East Eisenhower Parkway, Ann Arbor, MI, USA">
        <title>Comparative Genomics and Chromosome Evolution.</title>
        <authorList>
            <person name="Mudd A.B."/>
        </authorList>
    </citation>
    <scope>NUCLEOTIDE SEQUENCE</scope>
    <source>
        <strain evidence="1">237g6f4</strain>
        <tissue evidence="1">Blood</tissue>
    </source>
</reference>
<dbReference type="AlphaFoldDB" id="A0AAV6ZE90"/>
<evidence type="ECO:0000313" key="2">
    <source>
        <dbReference type="Proteomes" id="UP000824782"/>
    </source>
</evidence>
<name>A0AAV6ZE90_ENGPU</name>
<comment type="caution">
    <text evidence="1">The sequence shown here is derived from an EMBL/GenBank/DDBJ whole genome shotgun (WGS) entry which is preliminary data.</text>
</comment>
<proteinExistence type="predicted"/>
<accession>A0AAV6ZE90</accession>
<gene>
    <name evidence="1" type="ORF">GDO81_022230</name>
</gene>